<evidence type="ECO:0000313" key="1">
    <source>
        <dbReference type="EnsemblPlants" id="QL11p056075:mrna"/>
    </source>
</evidence>
<sequence>MPTTSVALALFQQELTKEHEQEKVLQETDSLDGAHAKNFEFDDCFYDQPSMVHDRRELIEVRKIETVMLPMTQEKTTLIAPMSMHIDFVIPDKFYIEECRNFLSLVLQEVIQELQDMPNTKILILLHFKIRVQVFSNRCLQDSISMSLNLEDKIHLEGGGNVMTWGMMSSYVLGFVDKAISSLAIYVY</sequence>
<accession>A0A7N2N132</accession>
<dbReference type="EMBL" id="LRBV02000011">
    <property type="status" value="NOT_ANNOTATED_CDS"/>
    <property type="molecule type" value="Genomic_DNA"/>
</dbReference>
<evidence type="ECO:0000313" key="2">
    <source>
        <dbReference type="Proteomes" id="UP000594261"/>
    </source>
</evidence>
<reference evidence="1 2" key="1">
    <citation type="journal article" date="2016" name="G3 (Bethesda)">
        <title>First Draft Assembly and Annotation of the Genome of a California Endemic Oak Quercus lobata Nee (Fagaceae).</title>
        <authorList>
            <person name="Sork V.L."/>
            <person name="Fitz-Gibbon S.T."/>
            <person name="Puiu D."/>
            <person name="Crepeau M."/>
            <person name="Gugger P.F."/>
            <person name="Sherman R."/>
            <person name="Stevens K."/>
            <person name="Langley C.H."/>
            <person name="Pellegrini M."/>
            <person name="Salzberg S.L."/>
        </authorList>
    </citation>
    <scope>NUCLEOTIDE SEQUENCE [LARGE SCALE GENOMIC DNA]</scope>
    <source>
        <strain evidence="1 2">cv. SW786</strain>
    </source>
</reference>
<dbReference type="AlphaFoldDB" id="A0A7N2N132"/>
<keyword evidence="2" id="KW-1185">Reference proteome</keyword>
<dbReference type="EnsemblPlants" id="QL11p056075:mrna">
    <property type="protein sequence ID" value="QL11p056075:mrna"/>
    <property type="gene ID" value="QL11p056075"/>
</dbReference>
<dbReference type="Proteomes" id="UP000594261">
    <property type="component" value="Chromosome 11"/>
</dbReference>
<protein>
    <submittedName>
        <fullName evidence="1">Uncharacterized protein</fullName>
    </submittedName>
</protein>
<dbReference type="Gramene" id="QL11p056075:mrna">
    <property type="protein sequence ID" value="QL11p056075:mrna"/>
    <property type="gene ID" value="QL11p056075"/>
</dbReference>
<name>A0A7N2N132_QUELO</name>
<reference evidence="1" key="2">
    <citation type="submission" date="2021-01" db="UniProtKB">
        <authorList>
            <consortium name="EnsemblPlants"/>
        </authorList>
    </citation>
    <scope>IDENTIFICATION</scope>
</reference>
<organism evidence="1 2">
    <name type="scientific">Quercus lobata</name>
    <name type="common">Valley oak</name>
    <dbReference type="NCBI Taxonomy" id="97700"/>
    <lineage>
        <taxon>Eukaryota</taxon>
        <taxon>Viridiplantae</taxon>
        <taxon>Streptophyta</taxon>
        <taxon>Embryophyta</taxon>
        <taxon>Tracheophyta</taxon>
        <taxon>Spermatophyta</taxon>
        <taxon>Magnoliopsida</taxon>
        <taxon>eudicotyledons</taxon>
        <taxon>Gunneridae</taxon>
        <taxon>Pentapetalae</taxon>
        <taxon>rosids</taxon>
        <taxon>fabids</taxon>
        <taxon>Fagales</taxon>
        <taxon>Fagaceae</taxon>
        <taxon>Quercus</taxon>
    </lineage>
</organism>
<proteinExistence type="predicted"/>
<dbReference type="InParanoid" id="A0A7N2N132"/>